<keyword evidence="4 5" id="KW-0472">Membrane</keyword>
<organism evidence="7 8">
    <name type="scientific">Botrimarina mediterranea</name>
    <dbReference type="NCBI Taxonomy" id="2528022"/>
    <lineage>
        <taxon>Bacteria</taxon>
        <taxon>Pseudomonadati</taxon>
        <taxon>Planctomycetota</taxon>
        <taxon>Planctomycetia</taxon>
        <taxon>Pirellulales</taxon>
        <taxon>Lacipirellulaceae</taxon>
        <taxon>Botrimarina</taxon>
    </lineage>
</organism>
<evidence type="ECO:0000256" key="4">
    <source>
        <dbReference type="ARBA" id="ARBA00023136"/>
    </source>
</evidence>
<dbReference type="RefSeq" id="WP_145105215.1">
    <property type="nucleotide sequence ID" value="NZ_CP036349.1"/>
</dbReference>
<keyword evidence="8" id="KW-1185">Reference proteome</keyword>
<gene>
    <name evidence="7" type="ORF">Spa11_00650</name>
</gene>
<reference evidence="7 8" key="1">
    <citation type="submission" date="2019-02" db="EMBL/GenBank/DDBJ databases">
        <title>Deep-cultivation of Planctomycetes and their phenomic and genomic characterization uncovers novel biology.</title>
        <authorList>
            <person name="Wiegand S."/>
            <person name="Jogler M."/>
            <person name="Boedeker C."/>
            <person name="Pinto D."/>
            <person name="Vollmers J."/>
            <person name="Rivas-Marin E."/>
            <person name="Kohn T."/>
            <person name="Peeters S.H."/>
            <person name="Heuer A."/>
            <person name="Rast P."/>
            <person name="Oberbeckmann S."/>
            <person name="Bunk B."/>
            <person name="Jeske O."/>
            <person name="Meyerdierks A."/>
            <person name="Storesund J.E."/>
            <person name="Kallscheuer N."/>
            <person name="Luecker S."/>
            <person name="Lage O.M."/>
            <person name="Pohl T."/>
            <person name="Merkel B.J."/>
            <person name="Hornburger P."/>
            <person name="Mueller R.-W."/>
            <person name="Bruemmer F."/>
            <person name="Labrenz M."/>
            <person name="Spormann A.M."/>
            <person name="Op den Camp H."/>
            <person name="Overmann J."/>
            <person name="Amann R."/>
            <person name="Jetten M.S.M."/>
            <person name="Mascher T."/>
            <person name="Medema M.H."/>
            <person name="Devos D.P."/>
            <person name="Kaster A.-K."/>
            <person name="Ovreas L."/>
            <person name="Rohde M."/>
            <person name="Galperin M.Y."/>
            <person name="Jogler C."/>
        </authorList>
    </citation>
    <scope>NUCLEOTIDE SEQUENCE [LARGE SCALE GENOMIC DNA]</scope>
    <source>
        <strain evidence="7 8">Spa11</strain>
    </source>
</reference>
<dbReference type="Proteomes" id="UP000316426">
    <property type="component" value="Chromosome"/>
</dbReference>
<evidence type="ECO:0000313" key="7">
    <source>
        <dbReference type="EMBL" id="QDV71896.1"/>
    </source>
</evidence>
<feature type="domain" description="Methylamine utilisation protein MauE" evidence="6">
    <location>
        <begin position="19"/>
        <end position="128"/>
    </location>
</feature>
<evidence type="ECO:0000259" key="6">
    <source>
        <dbReference type="Pfam" id="PF07291"/>
    </source>
</evidence>
<evidence type="ECO:0000256" key="3">
    <source>
        <dbReference type="ARBA" id="ARBA00022989"/>
    </source>
</evidence>
<proteinExistence type="predicted"/>
<evidence type="ECO:0000256" key="5">
    <source>
        <dbReference type="SAM" id="Phobius"/>
    </source>
</evidence>
<feature type="transmembrane region" description="Helical" evidence="5">
    <location>
        <begin position="115"/>
        <end position="133"/>
    </location>
</feature>
<dbReference type="InterPro" id="IPR009908">
    <property type="entry name" value="Methylamine_util_MauE"/>
</dbReference>
<protein>
    <recommendedName>
        <fullName evidence="6">Methylamine utilisation protein MauE domain-containing protein</fullName>
    </recommendedName>
</protein>
<feature type="transmembrane region" description="Helical" evidence="5">
    <location>
        <begin position="21"/>
        <end position="39"/>
    </location>
</feature>
<keyword evidence="2 5" id="KW-0812">Transmembrane</keyword>
<dbReference type="Pfam" id="PF07291">
    <property type="entry name" value="MauE"/>
    <property type="match status" value="1"/>
</dbReference>
<comment type="subcellular location">
    <subcellularLocation>
        <location evidence="1">Membrane</location>
        <topology evidence="1">Multi-pass membrane protein</topology>
    </subcellularLocation>
</comment>
<feature type="transmembrane region" description="Helical" evidence="5">
    <location>
        <begin position="145"/>
        <end position="163"/>
    </location>
</feature>
<dbReference type="GO" id="GO:0016020">
    <property type="term" value="C:membrane"/>
    <property type="evidence" value="ECO:0007669"/>
    <property type="project" value="UniProtKB-SubCell"/>
</dbReference>
<dbReference type="GO" id="GO:0030416">
    <property type="term" value="P:methylamine metabolic process"/>
    <property type="evidence" value="ECO:0007669"/>
    <property type="project" value="InterPro"/>
</dbReference>
<dbReference type="EMBL" id="CP036349">
    <property type="protein sequence ID" value="QDV71896.1"/>
    <property type="molecule type" value="Genomic_DNA"/>
</dbReference>
<sequence>MSADYRRIRWARIAPDCYVRSVLAALMVIAAITKGLSPGESARAVFDGMPFVGRLLIVQAELAFGVILASGLWRCFVHDAAMLVFTVFALIAMRSVLSGEESCGCFGAAVVDPRVILLIDLLAVAALLATRRGGGRLFYSAWKRVRLVVVVITLMGVPLGFAMSKLAPVHGVAVESVDKFVLLEPETWVGKKLPLLEVLEGKPELASGVWVVLMHHHGCSDCQRVMPGYERRLIRGERVLLVETPPFPKGTAKDGFNRGFARLPDDRDWFVHTPVEIIINDGVVVSVDSELLLDEEAKL</sequence>
<dbReference type="AlphaFoldDB" id="A0A518K260"/>
<feature type="transmembrane region" description="Helical" evidence="5">
    <location>
        <begin position="51"/>
        <end position="69"/>
    </location>
</feature>
<dbReference type="KEGG" id="bmei:Spa11_00650"/>
<accession>A0A518K260</accession>
<evidence type="ECO:0000256" key="2">
    <source>
        <dbReference type="ARBA" id="ARBA00022692"/>
    </source>
</evidence>
<evidence type="ECO:0000313" key="8">
    <source>
        <dbReference type="Proteomes" id="UP000316426"/>
    </source>
</evidence>
<keyword evidence="3 5" id="KW-1133">Transmembrane helix</keyword>
<name>A0A518K260_9BACT</name>
<evidence type="ECO:0000256" key="1">
    <source>
        <dbReference type="ARBA" id="ARBA00004141"/>
    </source>
</evidence>
<feature type="transmembrane region" description="Helical" evidence="5">
    <location>
        <begin position="76"/>
        <end position="95"/>
    </location>
</feature>